<dbReference type="InterPro" id="IPR013785">
    <property type="entry name" value="Aldolase_TIM"/>
</dbReference>
<feature type="active site" description="Proton donor/acceptor" evidence="4">
    <location>
        <position position="164"/>
    </location>
</feature>
<dbReference type="EMBL" id="JAPTMY010000033">
    <property type="protein sequence ID" value="MCZ0858893.1"/>
    <property type="molecule type" value="Genomic_DNA"/>
</dbReference>
<dbReference type="Pfam" id="PF01487">
    <property type="entry name" value="DHquinase_I"/>
    <property type="match status" value="1"/>
</dbReference>
<feature type="binding site" evidence="4">
    <location>
        <position position="253"/>
    </location>
    <ligand>
        <name>3-dehydroquinate</name>
        <dbReference type="ChEBI" id="CHEBI:32364"/>
    </ligand>
</feature>
<feature type="binding site" evidence="4">
    <location>
        <position position="257"/>
    </location>
    <ligand>
        <name>3-dehydroquinate</name>
        <dbReference type="ChEBI" id="CHEBI:32364"/>
    </ligand>
</feature>
<comment type="function">
    <text evidence="4">Involved in the third step of the chorismate pathway, which leads to the biosynthesis of aromatic amino acids. Catalyzes the cis-dehydration of 3-dehydroquinate (DHQ) and introduces the first double bond of the aromatic ring to yield 3-dehydroshikimate.</text>
</comment>
<evidence type="ECO:0000256" key="4">
    <source>
        <dbReference type="HAMAP-Rule" id="MF_00214"/>
    </source>
</evidence>
<organism evidence="6 7">
    <name type="scientific">Actinomyces israelii</name>
    <dbReference type="NCBI Taxonomy" id="1659"/>
    <lineage>
        <taxon>Bacteria</taxon>
        <taxon>Bacillati</taxon>
        <taxon>Actinomycetota</taxon>
        <taxon>Actinomycetes</taxon>
        <taxon>Actinomycetales</taxon>
        <taxon>Actinomycetaceae</taxon>
        <taxon>Actinomyces</taxon>
    </lineage>
</organism>
<protein>
    <recommendedName>
        <fullName evidence="4">3-dehydroquinate dehydratase</fullName>
        <shortName evidence="4">3-dehydroquinase</shortName>
        <ecNumber evidence="4">4.2.1.10</ecNumber>
    </recommendedName>
    <alternativeName>
        <fullName evidence="4">Type I DHQase</fullName>
    </alternativeName>
    <alternativeName>
        <fullName evidence="4">Type I dehydroquinase</fullName>
        <shortName evidence="4">DHQ1</shortName>
    </alternativeName>
</protein>
<proteinExistence type="inferred from homology"/>
<comment type="pathway">
    <text evidence="4">Metabolic intermediate biosynthesis; chorismate biosynthesis; chorismate from D-erythrose 4-phosphate and phosphoenolpyruvate: step 3/7.</text>
</comment>
<evidence type="ECO:0000256" key="2">
    <source>
        <dbReference type="ARBA" id="ARBA00023239"/>
    </source>
</evidence>
<dbReference type="InterPro" id="IPR050146">
    <property type="entry name" value="Type-I_3-dehydroquinase"/>
</dbReference>
<dbReference type="Gene3D" id="3.20.20.70">
    <property type="entry name" value="Aldolase class I"/>
    <property type="match status" value="1"/>
</dbReference>
<evidence type="ECO:0000256" key="1">
    <source>
        <dbReference type="ARBA" id="ARBA00001864"/>
    </source>
</evidence>
<dbReference type="GO" id="GO:0003855">
    <property type="term" value="F:3-dehydroquinate dehydratase activity"/>
    <property type="evidence" value="ECO:0007669"/>
    <property type="project" value="UniProtKB-EC"/>
</dbReference>
<name>A0ABT4IAY0_9ACTO</name>
<dbReference type="RefSeq" id="WP_268918217.1">
    <property type="nucleotide sequence ID" value="NZ_JAPTMY010000033.1"/>
</dbReference>
<dbReference type="InterPro" id="IPR001381">
    <property type="entry name" value="DHquinase_I"/>
</dbReference>
<keyword evidence="3 4" id="KW-0704">Schiff base</keyword>
<dbReference type="SUPFAM" id="SSF51569">
    <property type="entry name" value="Aldolase"/>
    <property type="match status" value="1"/>
</dbReference>
<comment type="caution">
    <text evidence="4">Lacks conserved residue(s) required for the propagation of feature annotation.</text>
</comment>
<dbReference type="PANTHER" id="PTHR43699:SF1">
    <property type="entry name" value="3-DEHYDROQUINATE DEHYDRATASE"/>
    <property type="match status" value="1"/>
</dbReference>
<keyword evidence="4" id="KW-0028">Amino-acid biosynthesis</keyword>
<feature type="binding site" evidence="4">
    <location>
        <position position="233"/>
    </location>
    <ligand>
        <name>3-dehydroquinate</name>
        <dbReference type="ChEBI" id="CHEBI:32364"/>
    </ligand>
</feature>
<evidence type="ECO:0000256" key="5">
    <source>
        <dbReference type="SAM" id="MobiDB-lite"/>
    </source>
</evidence>
<comment type="catalytic activity">
    <reaction evidence="1 4">
        <text>3-dehydroquinate = 3-dehydroshikimate + H2O</text>
        <dbReference type="Rhea" id="RHEA:21096"/>
        <dbReference type="ChEBI" id="CHEBI:15377"/>
        <dbReference type="ChEBI" id="CHEBI:16630"/>
        <dbReference type="ChEBI" id="CHEBI:32364"/>
        <dbReference type="EC" id="4.2.1.10"/>
    </reaction>
</comment>
<evidence type="ECO:0000313" key="7">
    <source>
        <dbReference type="Proteomes" id="UP001072034"/>
    </source>
</evidence>
<keyword evidence="4" id="KW-0057">Aromatic amino acid biosynthesis</keyword>
<comment type="caution">
    <text evidence="6">The sequence shown here is derived from an EMBL/GenBank/DDBJ whole genome shotgun (WGS) entry which is preliminary data.</text>
</comment>
<feature type="binding site" evidence="4">
    <location>
        <position position="88"/>
    </location>
    <ligand>
        <name>3-dehydroquinate</name>
        <dbReference type="ChEBI" id="CHEBI:32364"/>
    </ligand>
</feature>
<dbReference type="PANTHER" id="PTHR43699">
    <property type="entry name" value="3-DEHYDROQUINATE DEHYDRATASE"/>
    <property type="match status" value="1"/>
</dbReference>
<dbReference type="Proteomes" id="UP001072034">
    <property type="component" value="Unassembled WGS sequence"/>
</dbReference>
<feature type="binding site" evidence="4">
    <location>
        <begin position="47"/>
        <end position="49"/>
    </location>
    <ligand>
        <name>3-dehydroquinate</name>
        <dbReference type="ChEBI" id="CHEBI:32364"/>
    </ligand>
</feature>
<keyword evidence="7" id="KW-1185">Reference proteome</keyword>
<comment type="subunit">
    <text evidence="4">Homodimer.</text>
</comment>
<feature type="active site" description="Schiff-base intermediate with substrate" evidence="4">
    <location>
        <position position="191"/>
    </location>
</feature>
<evidence type="ECO:0000256" key="3">
    <source>
        <dbReference type="ARBA" id="ARBA00023270"/>
    </source>
</evidence>
<feature type="region of interest" description="Disordered" evidence="5">
    <location>
        <begin position="272"/>
        <end position="295"/>
    </location>
</feature>
<evidence type="ECO:0000313" key="6">
    <source>
        <dbReference type="EMBL" id="MCZ0858893.1"/>
    </source>
</evidence>
<dbReference type="CDD" id="cd00502">
    <property type="entry name" value="DHQase_I"/>
    <property type="match status" value="1"/>
</dbReference>
<sequence length="295" mass="29381">MSRLSRLSRLLPDDGRVAVAVATTGATAAACLAQGRAAAEAGADVVELRADLLDAGAGAPARPAARDLVRLGGALAGEAGTPVLLTVRTAAEGGGARLDDGAYRELLRALAEGLAALPEARRSGAGRPETRRPAALDIELARGRTAELVARAHAAGLDAVVSCHDFEATPQDAVMLGRLRAMAEAGADAAKLAVMPRSAHDVARLLGVTARASEELDVPVVTMSMGALGAVSRVSGAVFGSALTFATAGGASSAPGQLPIGEVREVLRLLGSPTSPARSTTDLTGAGLAGPGLLA</sequence>
<accession>A0ABT4IAY0</accession>
<dbReference type="EC" id="4.2.1.10" evidence="4"/>
<reference evidence="6" key="1">
    <citation type="submission" date="2022-10" db="EMBL/GenBank/DDBJ databases">
        <title>Genome sequence of Actinomyces israelii ATCC 10048.</title>
        <authorList>
            <person name="Watt R.M."/>
            <person name="Tong W.M."/>
        </authorList>
    </citation>
    <scope>NUCLEOTIDE SEQUENCE</scope>
    <source>
        <strain evidence="6">ATCC 10048</strain>
    </source>
</reference>
<keyword evidence="2 4" id="KW-0456">Lyase</keyword>
<feature type="compositionally biased region" description="Low complexity" evidence="5">
    <location>
        <begin position="280"/>
        <end position="295"/>
    </location>
</feature>
<dbReference type="PROSITE" id="PS51257">
    <property type="entry name" value="PROKAR_LIPOPROTEIN"/>
    <property type="match status" value="1"/>
</dbReference>
<gene>
    <name evidence="4" type="primary">aroD</name>
    <name evidence="6" type="ORF">OHJ16_12670</name>
</gene>
<dbReference type="HAMAP" id="MF_00214">
    <property type="entry name" value="AroD"/>
    <property type="match status" value="1"/>
</dbReference>
<comment type="similarity">
    <text evidence="4">Belongs to the type-I 3-dehydroquinase family.</text>
</comment>